<organism evidence="2 3">
    <name type="scientific">Rapidithrix thailandica</name>
    <dbReference type="NCBI Taxonomy" id="413964"/>
    <lineage>
        <taxon>Bacteria</taxon>
        <taxon>Pseudomonadati</taxon>
        <taxon>Bacteroidota</taxon>
        <taxon>Cytophagia</taxon>
        <taxon>Cytophagales</taxon>
        <taxon>Flammeovirgaceae</taxon>
        <taxon>Rapidithrix</taxon>
    </lineage>
</organism>
<protein>
    <submittedName>
        <fullName evidence="2">Uncharacterized protein</fullName>
    </submittedName>
</protein>
<feature type="compositionally biased region" description="Basic and acidic residues" evidence="1">
    <location>
        <begin position="28"/>
        <end position="37"/>
    </location>
</feature>
<gene>
    <name evidence="2" type="ORF">AAG747_12360</name>
</gene>
<reference evidence="2 3" key="1">
    <citation type="submission" date="2024-04" db="EMBL/GenBank/DDBJ databases">
        <title>Novel genus in family Flammeovirgaceae.</title>
        <authorList>
            <person name="Nguyen T.H."/>
            <person name="Vuong T.Q."/>
            <person name="Le H."/>
            <person name="Kim S.-G."/>
        </authorList>
    </citation>
    <scope>NUCLEOTIDE SEQUENCE [LARGE SCALE GENOMIC DNA]</scope>
    <source>
        <strain evidence="2 3">JCM 23209</strain>
    </source>
</reference>
<keyword evidence="3" id="KW-1185">Reference proteome</keyword>
<dbReference type="AlphaFoldDB" id="A0AAW9S497"/>
<sequence>MDLTSFDNSQNSMKMGLFDFFKNRKKGKAQEYKEPEGKGPGALQSLPEEQTEAVAKAVKTIGYQYFEKV</sequence>
<evidence type="ECO:0000313" key="2">
    <source>
        <dbReference type="EMBL" id="MEN7548708.1"/>
    </source>
</evidence>
<dbReference type="Proteomes" id="UP001403385">
    <property type="component" value="Unassembled WGS sequence"/>
</dbReference>
<evidence type="ECO:0000256" key="1">
    <source>
        <dbReference type="SAM" id="MobiDB-lite"/>
    </source>
</evidence>
<name>A0AAW9S497_9BACT</name>
<evidence type="ECO:0000313" key="3">
    <source>
        <dbReference type="Proteomes" id="UP001403385"/>
    </source>
</evidence>
<accession>A0AAW9S497</accession>
<proteinExistence type="predicted"/>
<dbReference type="EMBL" id="JBDKWZ010000006">
    <property type="protein sequence ID" value="MEN7548708.1"/>
    <property type="molecule type" value="Genomic_DNA"/>
</dbReference>
<comment type="caution">
    <text evidence="2">The sequence shown here is derived from an EMBL/GenBank/DDBJ whole genome shotgun (WGS) entry which is preliminary data.</text>
</comment>
<feature type="region of interest" description="Disordered" evidence="1">
    <location>
        <begin position="28"/>
        <end position="48"/>
    </location>
</feature>